<keyword evidence="4" id="KW-1003">Cell membrane</keyword>
<dbReference type="EMBL" id="JNBQ01000008">
    <property type="protein sequence ID" value="KLN34911.1"/>
    <property type="molecule type" value="Genomic_DNA"/>
</dbReference>
<dbReference type="AlphaFoldDB" id="A0A0H2KN13"/>
<evidence type="ECO:0000256" key="4">
    <source>
        <dbReference type="ARBA" id="ARBA00022475"/>
    </source>
</evidence>
<comment type="caution">
    <text evidence="10">The sequence shown here is derived from an EMBL/GenBank/DDBJ whole genome shotgun (WGS) entry which is preliminary data.</text>
</comment>
<evidence type="ECO:0000256" key="8">
    <source>
        <dbReference type="SAM" id="MobiDB-lite"/>
    </source>
</evidence>
<keyword evidence="3" id="KW-0813">Transport</keyword>
<evidence type="ECO:0000256" key="1">
    <source>
        <dbReference type="ARBA" id="ARBA00004651"/>
    </source>
</evidence>
<comment type="subcellular location">
    <subcellularLocation>
        <location evidence="1">Cell membrane</location>
        <topology evidence="1">Multi-pass membrane protein</topology>
    </subcellularLocation>
</comment>
<feature type="compositionally biased region" description="Low complexity" evidence="8">
    <location>
        <begin position="361"/>
        <end position="373"/>
    </location>
</feature>
<evidence type="ECO:0000256" key="7">
    <source>
        <dbReference type="ARBA" id="ARBA00023136"/>
    </source>
</evidence>
<evidence type="ECO:0008006" key="12">
    <source>
        <dbReference type="Google" id="ProtNLM"/>
    </source>
</evidence>
<evidence type="ECO:0000256" key="3">
    <source>
        <dbReference type="ARBA" id="ARBA00022448"/>
    </source>
</evidence>
<sequence length="406" mass="42659">MTTTTPRAPALPPSTRTLLALAAGVVVLAGVHTAREVLAPILLAAVIVIICHPVRFPLERRGWPRWAATTAVVVVAYLILAVLVAMLVFAGFRFADLVREYLPALVRSVEDVVDQLSAVGIDADVAEAATSWLEPARVLSLAGNVSGMALGIATAFFFVLAYAIFLAADAARYSTATTVFGAERAATIDRATRFSGGVRRYFVVNASFGAVVAIVDGVALWLLSVPAPTVWAILAFVTNFVPNIGFVLGLVPPAIMAFVVGGWQLALAVVAVYCVVNVVLQVLVQPKFVADAVNLSLTLSFVSVVFWTFVIGPLGAILAIPLTLLVRALVLEPDPGSGWLRWLSGDDVPRHDPTPGPTPDAAPVGTADPAVPDGKTADEPVPEPEPEPQVQPEGFVVGDRAAPEKS</sequence>
<dbReference type="PATRIC" id="fig|264251.5.peg.1912"/>
<dbReference type="Pfam" id="PF01594">
    <property type="entry name" value="AI-2E_transport"/>
    <property type="match status" value="1"/>
</dbReference>
<feature type="transmembrane region" description="Helical" evidence="9">
    <location>
        <begin position="229"/>
        <end position="251"/>
    </location>
</feature>
<dbReference type="Proteomes" id="UP000035265">
    <property type="component" value="Unassembled WGS sequence"/>
</dbReference>
<dbReference type="STRING" id="264251.FB00_09405"/>
<dbReference type="GO" id="GO:0005886">
    <property type="term" value="C:plasma membrane"/>
    <property type="evidence" value="ECO:0007669"/>
    <property type="project" value="UniProtKB-SubCell"/>
</dbReference>
<reference evidence="10 11" key="1">
    <citation type="submission" date="2014-05" db="EMBL/GenBank/DDBJ databases">
        <title>Cellulosimicrobium funkei U11 genome.</title>
        <authorList>
            <person name="Hu C."/>
            <person name="Gong Y."/>
            <person name="Wan W."/>
            <person name="Jiang M."/>
        </authorList>
    </citation>
    <scope>NUCLEOTIDE SEQUENCE [LARGE SCALE GENOMIC DNA]</scope>
    <source>
        <strain evidence="10 11">U11</strain>
    </source>
</reference>
<feature type="transmembrane region" description="Helical" evidence="9">
    <location>
        <begin position="202"/>
        <end position="223"/>
    </location>
</feature>
<feature type="transmembrane region" description="Helical" evidence="9">
    <location>
        <begin position="70"/>
        <end position="92"/>
    </location>
</feature>
<feature type="transmembrane region" description="Helical" evidence="9">
    <location>
        <begin position="39"/>
        <end position="58"/>
    </location>
</feature>
<feature type="transmembrane region" description="Helical" evidence="9">
    <location>
        <begin position="148"/>
        <end position="168"/>
    </location>
</feature>
<dbReference type="PANTHER" id="PTHR21716">
    <property type="entry name" value="TRANSMEMBRANE PROTEIN"/>
    <property type="match status" value="1"/>
</dbReference>
<keyword evidence="5 9" id="KW-0812">Transmembrane</keyword>
<organism evidence="10 11">
    <name type="scientific">Cellulosimicrobium funkei</name>
    <dbReference type="NCBI Taxonomy" id="264251"/>
    <lineage>
        <taxon>Bacteria</taxon>
        <taxon>Bacillati</taxon>
        <taxon>Actinomycetota</taxon>
        <taxon>Actinomycetes</taxon>
        <taxon>Micrococcales</taxon>
        <taxon>Promicromonosporaceae</taxon>
        <taxon>Cellulosimicrobium</taxon>
    </lineage>
</organism>
<feature type="transmembrane region" description="Helical" evidence="9">
    <location>
        <begin position="304"/>
        <end position="326"/>
    </location>
</feature>
<proteinExistence type="inferred from homology"/>
<protein>
    <recommendedName>
        <fullName evidence="12">AI-2E family transporter</fullName>
    </recommendedName>
</protein>
<gene>
    <name evidence="10" type="ORF">FB00_09405</name>
</gene>
<evidence type="ECO:0000313" key="11">
    <source>
        <dbReference type="Proteomes" id="UP000035265"/>
    </source>
</evidence>
<feature type="region of interest" description="Disordered" evidence="8">
    <location>
        <begin position="348"/>
        <end position="406"/>
    </location>
</feature>
<keyword evidence="6 9" id="KW-1133">Transmembrane helix</keyword>
<name>A0A0H2KN13_9MICO</name>
<keyword evidence="11" id="KW-1185">Reference proteome</keyword>
<comment type="similarity">
    <text evidence="2">Belongs to the autoinducer-2 exporter (AI-2E) (TC 2.A.86) family.</text>
</comment>
<evidence type="ECO:0000256" key="5">
    <source>
        <dbReference type="ARBA" id="ARBA00022692"/>
    </source>
</evidence>
<keyword evidence="7 9" id="KW-0472">Membrane</keyword>
<evidence type="ECO:0000256" key="2">
    <source>
        <dbReference type="ARBA" id="ARBA00009773"/>
    </source>
</evidence>
<feature type="transmembrane region" description="Helical" evidence="9">
    <location>
        <begin position="263"/>
        <end position="284"/>
    </location>
</feature>
<evidence type="ECO:0000256" key="6">
    <source>
        <dbReference type="ARBA" id="ARBA00022989"/>
    </source>
</evidence>
<dbReference type="InterPro" id="IPR002549">
    <property type="entry name" value="AI-2E-like"/>
</dbReference>
<dbReference type="RefSeq" id="WP_082141160.1">
    <property type="nucleotide sequence ID" value="NZ_JNBQ01000008.1"/>
</dbReference>
<accession>A0A0H2KN13</accession>
<dbReference type="PANTHER" id="PTHR21716:SF53">
    <property type="entry name" value="PERMEASE PERM-RELATED"/>
    <property type="match status" value="1"/>
</dbReference>
<evidence type="ECO:0000313" key="10">
    <source>
        <dbReference type="EMBL" id="KLN34911.1"/>
    </source>
</evidence>
<evidence type="ECO:0000256" key="9">
    <source>
        <dbReference type="SAM" id="Phobius"/>
    </source>
</evidence>